<reference evidence="40" key="3">
    <citation type="submission" date="2025-04" db="UniProtKB">
        <authorList>
            <consortium name="RefSeq"/>
        </authorList>
    </citation>
    <scope>IDENTIFICATION</scope>
    <source>
        <tissue evidence="40">Blood</tissue>
    </source>
</reference>
<name>W5UEN1_ICTPU</name>
<evidence type="ECO:0000256" key="11">
    <source>
        <dbReference type="ARBA" id="ARBA00023136"/>
    </source>
</evidence>
<dbReference type="SUPFAM" id="SSF53474">
    <property type="entry name" value="alpha/beta-Hydrolases"/>
    <property type="match status" value="1"/>
</dbReference>
<proteinExistence type="evidence at transcript level"/>
<evidence type="ECO:0000313" key="38">
    <source>
        <dbReference type="EMBL" id="AHH40408.1"/>
    </source>
</evidence>
<dbReference type="GO" id="GO:0046470">
    <property type="term" value="P:phosphatidylcholine metabolic process"/>
    <property type="evidence" value="ECO:0007669"/>
    <property type="project" value="TreeGrafter"/>
</dbReference>
<comment type="catalytic activity">
    <reaction evidence="26">
        <text>1-octadecanoyl-2-acetyl-sn-glycero-3-phosphocholine + H2O = 1-octadecanoyl-sn-glycero-3-phosphocholine + acetate + H(+)</text>
        <dbReference type="Rhea" id="RHEA:54408"/>
        <dbReference type="ChEBI" id="CHEBI:15377"/>
        <dbReference type="ChEBI" id="CHEBI:15378"/>
        <dbReference type="ChEBI" id="CHEBI:30089"/>
        <dbReference type="ChEBI" id="CHEBI:73858"/>
        <dbReference type="ChEBI" id="CHEBI:75220"/>
    </reaction>
    <physiologicalReaction direction="left-to-right" evidence="26">
        <dbReference type="Rhea" id="RHEA:54409"/>
    </physiologicalReaction>
</comment>
<evidence type="ECO:0000256" key="29">
    <source>
        <dbReference type="ARBA" id="ARBA00052747"/>
    </source>
</evidence>
<dbReference type="Proteomes" id="UP000221080">
    <property type="component" value="Chromosome 7"/>
</dbReference>
<evidence type="ECO:0000256" key="4">
    <source>
        <dbReference type="ARBA" id="ARBA00013278"/>
    </source>
</evidence>
<evidence type="ECO:0000256" key="24">
    <source>
        <dbReference type="ARBA" id="ARBA00051164"/>
    </source>
</evidence>
<dbReference type="InterPro" id="IPR000073">
    <property type="entry name" value="AB_hydrolase_1"/>
</dbReference>
<dbReference type="GO" id="GO:0008970">
    <property type="term" value="F:phospholipase A1 activity"/>
    <property type="evidence" value="ECO:0007669"/>
    <property type="project" value="UniProtKB-EC"/>
</dbReference>
<evidence type="ECO:0000256" key="35">
    <source>
        <dbReference type="PIRSR" id="PIRSR005211-1"/>
    </source>
</evidence>
<evidence type="ECO:0000256" key="5">
    <source>
        <dbReference type="ARBA" id="ARBA00022487"/>
    </source>
</evidence>
<organism evidence="38">
    <name type="scientific">Ictalurus punctatus</name>
    <name type="common">Channel catfish</name>
    <name type="synonym">Silurus punctatus</name>
    <dbReference type="NCBI Taxonomy" id="7998"/>
    <lineage>
        <taxon>Eukaryota</taxon>
        <taxon>Metazoa</taxon>
        <taxon>Chordata</taxon>
        <taxon>Craniata</taxon>
        <taxon>Vertebrata</taxon>
        <taxon>Euteleostomi</taxon>
        <taxon>Actinopterygii</taxon>
        <taxon>Neopterygii</taxon>
        <taxon>Teleostei</taxon>
        <taxon>Ostariophysi</taxon>
        <taxon>Siluriformes</taxon>
        <taxon>Ictaluridae</taxon>
        <taxon>Ictalurus</taxon>
    </lineage>
</organism>
<feature type="domain" description="AB hydrolase-1" evidence="37">
    <location>
        <begin position="141"/>
        <end position="382"/>
    </location>
</feature>
<dbReference type="RefSeq" id="XP_017328115.1">
    <property type="nucleotide sequence ID" value="XM_017472626.3"/>
</dbReference>
<comment type="catalytic activity">
    <reaction evidence="22">
        <text>1-O-hexadecyl-2-nonadioyl-sn-glycero-3-phosphocholine + H2O = nonanedioate + 1-O-hexadecyl-sn-glycero-3-phosphocholine + H(+)</text>
        <dbReference type="Rhea" id="RHEA:54552"/>
        <dbReference type="ChEBI" id="CHEBI:15377"/>
        <dbReference type="ChEBI" id="CHEBI:15378"/>
        <dbReference type="ChEBI" id="CHEBI:64496"/>
        <dbReference type="ChEBI" id="CHEBI:78208"/>
        <dbReference type="ChEBI" id="CHEBI:138269"/>
    </reaction>
    <physiologicalReaction direction="left-to-right" evidence="22">
        <dbReference type="Rhea" id="RHEA:54553"/>
    </physiologicalReaction>
</comment>
<keyword evidence="5" id="KW-0719">Serine esterase</keyword>
<evidence type="ECO:0000256" key="30">
    <source>
        <dbReference type="ARBA" id="ARBA00052808"/>
    </source>
</evidence>
<comment type="catalytic activity">
    <reaction evidence="17">
        <text>1-hexadecanoyl-2-(9-oxononanoyl)-sn-glycero-3-phosphocholine + H2O = 9-oxononanoate + 1-hexadecanoyl-sn-glycero-3-phosphocholine + H(+)</text>
        <dbReference type="Rhea" id="RHEA:41179"/>
        <dbReference type="ChEBI" id="CHEBI:15377"/>
        <dbReference type="ChEBI" id="CHEBI:15378"/>
        <dbReference type="ChEBI" id="CHEBI:61042"/>
        <dbReference type="ChEBI" id="CHEBI:72998"/>
        <dbReference type="ChEBI" id="CHEBI:77812"/>
    </reaction>
    <physiologicalReaction direction="left-to-right" evidence="17">
        <dbReference type="Rhea" id="RHEA:41180"/>
    </physiologicalReaction>
</comment>
<comment type="similarity">
    <text evidence="2">Belongs to the AB hydrolase superfamily. AB hydrolase 4 family.</text>
</comment>
<evidence type="ECO:0000256" key="19">
    <source>
        <dbReference type="ARBA" id="ARBA00050145"/>
    </source>
</evidence>
<dbReference type="OrthoDB" id="247542at2759"/>
<dbReference type="PROSITE" id="PS01133">
    <property type="entry name" value="UPF0017"/>
    <property type="match status" value="1"/>
</dbReference>
<dbReference type="GO" id="GO:0051792">
    <property type="term" value="P:medium-chain fatty acid biosynthetic process"/>
    <property type="evidence" value="ECO:0007669"/>
    <property type="project" value="TreeGrafter"/>
</dbReference>
<comment type="catalytic activity">
    <reaction evidence="25">
        <text>1-tetradecanoyl-2-(9Z,12Z-octadecadienoyl)-sn-glycero-3-phosphocholine + H2O = 1-tetradecanoyl-sn-glycero-3-phosphocholine + (9Z,12Z)-octadecadienoate + H(+)</text>
        <dbReference type="Rhea" id="RHEA:54392"/>
        <dbReference type="ChEBI" id="CHEBI:15377"/>
        <dbReference type="ChEBI" id="CHEBI:15378"/>
        <dbReference type="ChEBI" id="CHEBI:30245"/>
        <dbReference type="ChEBI" id="CHEBI:64489"/>
        <dbReference type="ChEBI" id="CHEBI:86094"/>
    </reaction>
    <physiologicalReaction direction="left-to-right" evidence="25">
        <dbReference type="Rhea" id="RHEA:54393"/>
    </physiologicalReaction>
</comment>
<comment type="catalytic activity">
    <reaction evidence="23">
        <text>1-octadecanoyl-2-pentanoyl-sn-glycero-3-phosphocholine + H2O = pentanoate + 1-octadecanoyl-sn-glycero-3-phosphocholine + H(+)</text>
        <dbReference type="Rhea" id="RHEA:54460"/>
        <dbReference type="ChEBI" id="CHEBI:15377"/>
        <dbReference type="ChEBI" id="CHEBI:15378"/>
        <dbReference type="ChEBI" id="CHEBI:31011"/>
        <dbReference type="ChEBI" id="CHEBI:73858"/>
        <dbReference type="ChEBI" id="CHEBI:138211"/>
    </reaction>
    <physiologicalReaction direction="left-to-right" evidence="23">
        <dbReference type="Rhea" id="RHEA:54461"/>
    </physiologicalReaction>
</comment>
<comment type="catalytic activity">
    <reaction evidence="14">
        <text>1-O-hexadecyl-2-acetyl-sn-glycero-3-phosphocholine + H2O = 1-O-hexadecyl-sn-glycero-3-phosphocholine + acetate + H(+)</text>
        <dbReference type="Rhea" id="RHEA:40479"/>
        <dbReference type="ChEBI" id="CHEBI:15377"/>
        <dbReference type="ChEBI" id="CHEBI:15378"/>
        <dbReference type="ChEBI" id="CHEBI:30089"/>
        <dbReference type="ChEBI" id="CHEBI:44811"/>
        <dbReference type="ChEBI" id="CHEBI:64496"/>
    </reaction>
    <physiologicalReaction direction="left-to-right" evidence="14">
        <dbReference type="Rhea" id="RHEA:40480"/>
    </physiologicalReaction>
</comment>
<dbReference type="GO" id="GO:0008126">
    <property type="term" value="F:acetylesterase activity"/>
    <property type="evidence" value="ECO:0007669"/>
    <property type="project" value="TreeGrafter"/>
</dbReference>
<comment type="catalytic activity">
    <reaction evidence="31">
        <text>1,2-ditetradecanoyl-sn-glycero-3-phosphocholine + H2O = 2-tetradecanoyl-sn-glycero-3-phosphocholine + tetradecanoate + H(+)</text>
        <dbReference type="Rhea" id="RHEA:54404"/>
        <dbReference type="ChEBI" id="CHEBI:15377"/>
        <dbReference type="ChEBI" id="CHEBI:15378"/>
        <dbReference type="ChEBI" id="CHEBI:30807"/>
        <dbReference type="ChEBI" id="CHEBI:45240"/>
        <dbReference type="ChEBI" id="CHEBI:131738"/>
    </reaction>
    <physiologicalReaction direction="left-to-right" evidence="31">
        <dbReference type="Rhea" id="RHEA:54405"/>
    </physiologicalReaction>
</comment>
<dbReference type="FunFam" id="3.40.50.1820:FF:000079">
    <property type="entry name" value="Abhydrolase domain-containing 3"/>
    <property type="match status" value="1"/>
</dbReference>
<comment type="catalytic activity">
    <reaction evidence="19">
        <text>1,2-ditetradecanoyl-sn-glycero-3-phosphocholine + H2O = 1-tetradecanoyl-sn-glycero-3-phosphocholine + tetradecanoate + H(+)</text>
        <dbReference type="Rhea" id="RHEA:54456"/>
        <dbReference type="ChEBI" id="CHEBI:15377"/>
        <dbReference type="ChEBI" id="CHEBI:15378"/>
        <dbReference type="ChEBI" id="CHEBI:30807"/>
        <dbReference type="ChEBI" id="CHEBI:45240"/>
        <dbReference type="ChEBI" id="CHEBI:64489"/>
    </reaction>
    <physiologicalReaction direction="left-to-right" evidence="19">
        <dbReference type="Rhea" id="RHEA:54457"/>
    </physiologicalReaction>
</comment>
<evidence type="ECO:0000256" key="3">
    <source>
        <dbReference type="ARBA" id="ARBA00013179"/>
    </source>
</evidence>
<evidence type="ECO:0000256" key="33">
    <source>
        <dbReference type="ARBA" id="ARBA00071303"/>
    </source>
</evidence>
<comment type="catalytic activity">
    <reaction evidence="27">
        <text>1-tetradecanoyl-2-(9Z,12Z-octadecadienoyl)-sn-glycero-3-phosphocholine + H2O = 2-(9Z,12Z-octadecadienoyl)-sn-glycero-3-phosphocholine + tetradecanoate + H(+)</text>
        <dbReference type="Rhea" id="RHEA:54388"/>
        <dbReference type="ChEBI" id="CHEBI:15377"/>
        <dbReference type="ChEBI" id="CHEBI:15378"/>
        <dbReference type="ChEBI" id="CHEBI:30807"/>
        <dbReference type="ChEBI" id="CHEBI:76084"/>
        <dbReference type="ChEBI" id="CHEBI:86094"/>
    </reaction>
    <physiologicalReaction direction="left-to-right" evidence="27">
        <dbReference type="Rhea" id="RHEA:54389"/>
    </physiologicalReaction>
</comment>
<dbReference type="EMBL" id="JT413863">
    <property type="protein sequence ID" value="AHH40408.1"/>
    <property type="molecule type" value="mRNA"/>
</dbReference>
<evidence type="ECO:0000256" key="14">
    <source>
        <dbReference type="ARBA" id="ARBA00023721"/>
    </source>
</evidence>
<evidence type="ECO:0000256" key="13">
    <source>
        <dbReference type="ARBA" id="ARBA00023422"/>
    </source>
</evidence>
<comment type="catalytic activity">
    <reaction evidence="20">
        <text>1-octadecanoyl-2-nonanoyl-sn-glycero-3-phosphocholine + H2O = nonanoate + 1-octadecanoyl-sn-glycero-3-phosphocholine + H(+)</text>
        <dbReference type="Rhea" id="RHEA:54472"/>
        <dbReference type="ChEBI" id="CHEBI:15377"/>
        <dbReference type="ChEBI" id="CHEBI:15378"/>
        <dbReference type="ChEBI" id="CHEBI:32361"/>
        <dbReference type="ChEBI" id="CHEBI:73858"/>
        <dbReference type="ChEBI" id="CHEBI:138214"/>
    </reaction>
    <physiologicalReaction direction="left-to-right" evidence="20">
        <dbReference type="Rhea" id="RHEA:54473"/>
    </physiologicalReaction>
</comment>
<comment type="catalytic activity">
    <reaction evidence="18">
        <text>1-hexadecanoyl-2-glutaroyl-sn-glycero-3-phosphocholine + H2O = glutarate + 1-hexadecanoyl-sn-glycero-3-phosphocholine + H(+)</text>
        <dbReference type="Rhea" id="RHEA:41159"/>
        <dbReference type="ChEBI" id="CHEBI:15377"/>
        <dbReference type="ChEBI" id="CHEBI:15378"/>
        <dbReference type="ChEBI" id="CHEBI:30921"/>
        <dbReference type="ChEBI" id="CHEBI:72998"/>
        <dbReference type="ChEBI" id="CHEBI:77756"/>
    </reaction>
    <physiologicalReaction direction="left-to-right" evidence="18">
        <dbReference type="Rhea" id="RHEA:41160"/>
    </physiologicalReaction>
</comment>
<dbReference type="GO" id="GO:0004623">
    <property type="term" value="F:phospholipase A2 activity"/>
    <property type="evidence" value="ECO:0007669"/>
    <property type="project" value="UniProtKB-EC"/>
</dbReference>
<feature type="active site" description="Charge relay system" evidence="35">
    <location>
        <position position="221"/>
    </location>
</feature>
<keyword evidence="9 36" id="KW-1133">Transmembrane helix</keyword>
<evidence type="ECO:0000256" key="31">
    <source>
        <dbReference type="ARBA" id="ARBA00052894"/>
    </source>
</evidence>
<dbReference type="Gene3D" id="3.40.50.1820">
    <property type="entry name" value="alpha/beta hydrolase"/>
    <property type="match status" value="1"/>
</dbReference>
<comment type="function">
    <text evidence="32">Phospholipase that may play a role in phospholipids remodeling. May selectively cleave myristate (C14)-containing phosphatidylcholines through its predominant phospholipase 1 activity, cleaving preferentially acyl groups in sn1 position. In parallel, may have a minor phospholipase 2 activity acting on acyl groups in position sn2. In addition to (C14)-containing phosphatidylcholines, may also act on other medium-chain-containing and oxidatively truncated phospholipids.</text>
</comment>
<dbReference type="Pfam" id="PF00561">
    <property type="entry name" value="Abhydrolase_1"/>
    <property type="match status" value="1"/>
</dbReference>
<evidence type="ECO:0000256" key="21">
    <source>
        <dbReference type="ARBA" id="ARBA00050195"/>
    </source>
</evidence>
<reference evidence="39" key="2">
    <citation type="journal article" date="2016" name="Nat. Commun.">
        <title>The channel catfish genome sequence provides insights into the evolution of scale formation in teleosts.</title>
        <authorList>
            <person name="Liu Z."/>
            <person name="Liu S."/>
            <person name="Yao J."/>
            <person name="Bao L."/>
            <person name="Zhang J."/>
            <person name="Li Y."/>
            <person name="Jiang C."/>
            <person name="Sun L."/>
            <person name="Wang R."/>
            <person name="Zhang Y."/>
            <person name="Zhou T."/>
            <person name="Zeng Q."/>
            <person name="Fu Q."/>
            <person name="Gao S."/>
            <person name="Li N."/>
            <person name="Koren S."/>
            <person name="Jiang Y."/>
            <person name="Zimin A."/>
            <person name="Xu P."/>
            <person name="Phillippy A.M."/>
            <person name="Geng X."/>
            <person name="Song L."/>
            <person name="Sun F."/>
            <person name="Li C."/>
            <person name="Wang X."/>
            <person name="Chen A."/>
            <person name="Jin Y."/>
            <person name="Yuan Z."/>
            <person name="Yang Y."/>
            <person name="Tan S."/>
            <person name="Peatman E."/>
            <person name="Lu J."/>
            <person name="Qin Z."/>
            <person name="Dunham R."/>
            <person name="Li Z."/>
            <person name="Sonstegard T."/>
            <person name="Feng J."/>
            <person name="Danzmann R.G."/>
            <person name="Schroeder S."/>
            <person name="Scheffler B."/>
            <person name="Duke M.V."/>
            <person name="Ballard L."/>
            <person name="Kucuktas H."/>
            <person name="Kaltenboeck L."/>
            <person name="Liu H."/>
            <person name="Armbruster J."/>
            <person name="Xie Y."/>
            <person name="Kirby M.L."/>
            <person name="Tian Y."/>
            <person name="Flanagan M.E."/>
            <person name="Mu W."/>
            <person name="Waldbieser G.C."/>
        </authorList>
    </citation>
    <scope>NUCLEOTIDE SEQUENCE [LARGE SCALE GENOMIC DNA]</scope>
    <source>
        <strain evidence="39">SDA103</strain>
    </source>
</reference>
<dbReference type="GO" id="GO:0047372">
    <property type="term" value="F:monoacylglycerol lipase activity"/>
    <property type="evidence" value="ECO:0007669"/>
    <property type="project" value="TreeGrafter"/>
</dbReference>
<evidence type="ECO:0000256" key="7">
    <source>
        <dbReference type="ARBA" id="ARBA00022801"/>
    </source>
</evidence>
<evidence type="ECO:0000256" key="17">
    <source>
        <dbReference type="ARBA" id="ARBA00048288"/>
    </source>
</evidence>
<dbReference type="PIRSF" id="PIRSF005211">
    <property type="entry name" value="Ab_hydro_YheT"/>
    <property type="match status" value="1"/>
</dbReference>
<evidence type="ECO:0000256" key="25">
    <source>
        <dbReference type="ARBA" id="ARBA00051705"/>
    </source>
</evidence>
<dbReference type="InterPro" id="IPR000952">
    <property type="entry name" value="AB_hydrolase_4_CS"/>
</dbReference>
<gene>
    <name evidence="38" type="primary">ABHD3</name>
    <name evidence="40" type="synonym">abhd3</name>
</gene>
<evidence type="ECO:0000256" key="18">
    <source>
        <dbReference type="ARBA" id="ARBA00048471"/>
    </source>
</evidence>
<comment type="catalytic activity">
    <reaction evidence="24">
        <text>1-tetradecanoyl-2-(5Z,8Z,11Z,14Z-eicosatetraenoyl)-sn-glycero-3-phosphocholine + H2O = 2-(5Z,8Z,11Z,14Z)-eicosatetraenoyl-sn-glycero-3-phosphocholine + tetradecanoate + H(+)</text>
        <dbReference type="Rhea" id="RHEA:54396"/>
        <dbReference type="ChEBI" id="CHEBI:15377"/>
        <dbReference type="ChEBI" id="CHEBI:15378"/>
        <dbReference type="ChEBI" id="CHEBI:30807"/>
        <dbReference type="ChEBI" id="CHEBI:76079"/>
        <dbReference type="ChEBI" id="CHEBI:86102"/>
    </reaction>
    <physiologicalReaction direction="left-to-right" evidence="24">
        <dbReference type="Rhea" id="RHEA:54397"/>
    </physiologicalReaction>
</comment>
<comment type="catalytic activity">
    <reaction evidence="15">
        <text>a 1,2-diacyl-sn-glycero-3-phosphocholine + H2O = a 2-acyl-sn-glycero-3-phosphocholine + a fatty acid + H(+)</text>
        <dbReference type="Rhea" id="RHEA:18689"/>
        <dbReference type="ChEBI" id="CHEBI:15377"/>
        <dbReference type="ChEBI" id="CHEBI:15378"/>
        <dbReference type="ChEBI" id="CHEBI:28868"/>
        <dbReference type="ChEBI" id="CHEBI:57643"/>
        <dbReference type="ChEBI" id="CHEBI:57875"/>
        <dbReference type="EC" id="3.1.1.32"/>
    </reaction>
    <physiologicalReaction direction="left-to-right" evidence="15">
        <dbReference type="Rhea" id="RHEA:18690"/>
    </physiologicalReaction>
</comment>
<feature type="active site" description="Charge relay system" evidence="35">
    <location>
        <position position="376"/>
    </location>
</feature>
<feature type="active site" description="Charge relay system" evidence="35">
    <location>
        <position position="347"/>
    </location>
</feature>
<comment type="subcellular location">
    <subcellularLocation>
        <location evidence="1">Membrane</location>
        <topology evidence="1">Single-pass type II membrane protein</topology>
    </subcellularLocation>
</comment>
<evidence type="ECO:0000256" key="26">
    <source>
        <dbReference type="ARBA" id="ARBA00052087"/>
    </source>
</evidence>
<comment type="catalytic activity">
    <reaction evidence="28">
        <text>1-octadecanoyl-2-hexanoyl-sn-glycero-3-phosphocholine + H2O = hexanoate + 1-octadecanoyl-sn-glycero-3-phosphocholine + H(+)</text>
        <dbReference type="Rhea" id="RHEA:54464"/>
        <dbReference type="ChEBI" id="CHEBI:15377"/>
        <dbReference type="ChEBI" id="CHEBI:15378"/>
        <dbReference type="ChEBI" id="CHEBI:17120"/>
        <dbReference type="ChEBI" id="CHEBI:73858"/>
        <dbReference type="ChEBI" id="CHEBI:138212"/>
    </reaction>
    <physiologicalReaction direction="left-to-right" evidence="28">
        <dbReference type="Rhea" id="RHEA:54465"/>
    </physiologicalReaction>
</comment>
<keyword evidence="7 38" id="KW-0378">Hydrolase</keyword>
<evidence type="ECO:0000256" key="10">
    <source>
        <dbReference type="ARBA" id="ARBA00023098"/>
    </source>
</evidence>
<evidence type="ECO:0000256" key="36">
    <source>
        <dbReference type="SAM" id="Phobius"/>
    </source>
</evidence>
<keyword evidence="10" id="KW-0443">Lipid metabolism</keyword>
<evidence type="ECO:0000256" key="16">
    <source>
        <dbReference type="ARBA" id="ARBA00047611"/>
    </source>
</evidence>
<evidence type="ECO:0000259" key="37">
    <source>
        <dbReference type="Pfam" id="PF00561"/>
    </source>
</evidence>
<sequence length="414" mass="46595">MMTLDLNLHVLTKELSVYLENQVRVGGFLGSGVGLALALGFGVAYACYYWTSVAKKPKLVSGGKKFYEFLKENCPVVTETYYPPFWCWESRVQTLLRPFLTAKPWVSYRNELIRAPDGGQISLDWFDNEDSLSHPDSSTRPTVLLLPGLTGTSRESYILHMVQQSRELGYRCVVFNNRGVSGEKLLTPRTYCAANTEDLEMVIEHVNNTYPTAPIMAAGVSMGGMMLANYLGRKGHATCLKGVVVFSAGWDVFKCTASLEKPLDRFLFNSYLTSCLQASVHRHRPVLERNYDIDHVMKAKTIREFDERFTSKMFGYPTNDDYYRDASPIYKLKSVQVPMLCLNAADDVFSPNHAIPVEAVKQNPNLALLITCHGGHIGFLEGFWPRHSTYMDRVFRQFIKAVVENGSALTDIAS</sequence>
<evidence type="ECO:0000256" key="27">
    <source>
        <dbReference type="ARBA" id="ARBA00052144"/>
    </source>
</evidence>
<evidence type="ECO:0000256" key="32">
    <source>
        <dbReference type="ARBA" id="ARBA00059841"/>
    </source>
</evidence>
<keyword evidence="11 36" id="KW-0472">Membrane</keyword>
<dbReference type="EC" id="3.1.1.4" evidence="4"/>
<dbReference type="InterPro" id="IPR012020">
    <property type="entry name" value="ABHD4"/>
</dbReference>
<feature type="transmembrane region" description="Helical" evidence="36">
    <location>
        <begin position="28"/>
        <end position="50"/>
    </location>
</feature>
<evidence type="ECO:0000256" key="8">
    <source>
        <dbReference type="ARBA" id="ARBA00022968"/>
    </source>
</evidence>
<dbReference type="AlphaFoldDB" id="W5UEN1"/>
<accession>W5UEN1</accession>
<evidence type="ECO:0000256" key="12">
    <source>
        <dbReference type="ARBA" id="ARBA00023264"/>
    </source>
</evidence>
<evidence type="ECO:0000256" key="1">
    <source>
        <dbReference type="ARBA" id="ARBA00004606"/>
    </source>
</evidence>
<comment type="catalytic activity">
    <reaction evidence="30">
        <text>1-hexadecanoyl-2-nonadioyl-sn-glycero-3-phosphocholine + H2O = nonanedioate + 1-hexadecanoyl-sn-glycero-3-phosphocholine + H(+)</text>
        <dbReference type="Rhea" id="RHEA:41388"/>
        <dbReference type="ChEBI" id="CHEBI:15377"/>
        <dbReference type="ChEBI" id="CHEBI:15378"/>
        <dbReference type="ChEBI" id="CHEBI:72998"/>
        <dbReference type="ChEBI" id="CHEBI:78207"/>
        <dbReference type="ChEBI" id="CHEBI:78208"/>
    </reaction>
    <physiologicalReaction direction="left-to-right" evidence="30">
        <dbReference type="Rhea" id="RHEA:41389"/>
    </physiologicalReaction>
</comment>
<dbReference type="EC" id="3.1.1.32" evidence="3"/>
<evidence type="ECO:0000256" key="23">
    <source>
        <dbReference type="ARBA" id="ARBA00050674"/>
    </source>
</evidence>
<keyword evidence="12" id="KW-1208">Phospholipid metabolism</keyword>
<evidence type="ECO:0000313" key="40">
    <source>
        <dbReference type="RefSeq" id="XP_017328115.1"/>
    </source>
</evidence>
<comment type="catalytic activity">
    <reaction evidence="29">
        <text>1-octadecanoyl-2-octanoyl-sn-glycero-3-phosphocholine + H2O = 1-octadecanoyl-sn-glycero-3-phosphocholine + octanoate + H(+)</text>
        <dbReference type="Rhea" id="RHEA:54468"/>
        <dbReference type="ChEBI" id="CHEBI:15377"/>
        <dbReference type="ChEBI" id="CHEBI:15378"/>
        <dbReference type="ChEBI" id="CHEBI:25646"/>
        <dbReference type="ChEBI" id="CHEBI:73858"/>
        <dbReference type="ChEBI" id="CHEBI:138213"/>
    </reaction>
    <physiologicalReaction direction="left-to-right" evidence="29">
        <dbReference type="Rhea" id="RHEA:54469"/>
    </physiologicalReaction>
</comment>
<keyword evidence="6 36" id="KW-0812">Transmembrane</keyword>
<dbReference type="PANTHER" id="PTHR10794">
    <property type="entry name" value="ABHYDROLASE DOMAIN-CONTAINING PROTEIN"/>
    <property type="match status" value="1"/>
</dbReference>
<comment type="catalytic activity">
    <reaction evidence="21">
        <text>1-tetradecanoyl-2-(4Z,7Z,10Z,13Z,16Z,19Z-docosahexaenoyl)-sn-glycero-3-phosphocholine + H2O = 2-(4Z,7Z,10Z,13Z,16Z,19Z-docosahexaenoyl)-sn-glycero-3-phosphocholine + tetradecanoate + H(+)</text>
        <dbReference type="Rhea" id="RHEA:54400"/>
        <dbReference type="ChEBI" id="CHEBI:15377"/>
        <dbReference type="ChEBI" id="CHEBI:15378"/>
        <dbReference type="ChEBI" id="CHEBI:30807"/>
        <dbReference type="ChEBI" id="CHEBI:76085"/>
        <dbReference type="ChEBI" id="CHEBI:86162"/>
    </reaction>
    <physiologicalReaction direction="left-to-right" evidence="21">
        <dbReference type="Rhea" id="RHEA:54401"/>
    </physiologicalReaction>
</comment>
<dbReference type="GO" id="GO:0016020">
    <property type="term" value="C:membrane"/>
    <property type="evidence" value="ECO:0007669"/>
    <property type="project" value="UniProtKB-SubCell"/>
</dbReference>
<evidence type="ECO:0000256" key="9">
    <source>
        <dbReference type="ARBA" id="ARBA00022989"/>
    </source>
</evidence>
<evidence type="ECO:0000256" key="2">
    <source>
        <dbReference type="ARBA" id="ARBA00010884"/>
    </source>
</evidence>
<evidence type="ECO:0000313" key="39">
    <source>
        <dbReference type="Proteomes" id="UP000221080"/>
    </source>
</evidence>
<evidence type="ECO:0000256" key="28">
    <source>
        <dbReference type="ARBA" id="ARBA00052588"/>
    </source>
</evidence>
<dbReference type="InterPro" id="IPR029058">
    <property type="entry name" value="AB_hydrolase_fold"/>
</dbReference>
<evidence type="ECO:0000256" key="34">
    <source>
        <dbReference type="ARBA" id="ARBA00082158"/>
    </source>
</evidence>
<evidence type="ECO:0000256" key="20">
    <source>
        <dbReference type="ARBA" id="ARBA00050182"/>
    </source>
</evidence>
<comment type="catalytic activity">
    <reaction evidence="16">
        <text>1-hexadecanoyl-2-(5-oxopentanoyl)-sn-glycero-3-phosphocholine + H2O = 5-oxopentanoate + 1-hexadecanoyl-sn-glycero-3-phosphocholine + H(+)</text>
        <dbReference type="Rhea" id="RHEA:40483"/>
        <dbReference type="ChEBI" id="CHEBI:15377"/>
        <dbReference type="ChEBI" id="CHEBI:15378"/>
        <dbReference type="ChEBI" id="CHEBI:16120"/>
        <dbReference type="ChEBI" id="CHEBI:72998"/>
        <dbReference type="ChEBI" id="CHEBI:77890"/>
    </reaction>
    <physiologicalReaction direction="left-to-right" evidence="16">
        <dbReference type="Rhea" id="RHEA:40484"/>
    </physiologicalReaction>
</comment>
<keyword evidence="8" id="KW-0735">Signal-anchor</keyword>
<evidence type="ECO:0000256" key="6">
    <source>
        <dbReference type="ARBA" id="ARBA00022692"/>
    </source>
</evidence>
<protein>
    <recommendedName>
        <fullName evidence="33">Phospholipase ABHD3</fullName>
        <ecNumber evidence="3">3.1.1.32</ecNumber>
        <ecNumber evidence="4">3.1.1.4</ecNumber>
    </recommendedName>
    <alternativeName>
        <fullName evidence="34">Abhydrolase domain-containing protein 3</fullName>
    </alternativeName>
</protein>
<dbReference type="GeneID" id="108268000"/>
<reference evidence="38" key="1">
    <citation type="journal article" date="2012" name="BMC Genomics">
        <title>Efficient assembly and annotation of the transcriptome of catfish by RNA-Seq analysis of a doubled haploid homozygote.</title>
        <authorList>
            <person name="Liu S."/>
            <person name="Zhang Y."/>
            <person name="Zhou Z."/>
            <person name="Waldbieser G."/>
            <person name="Sun F."/>
            <person name="Lu J."/>
            <person name="Zhang J."/>
            <person name="Jiang Y."/>
            <person name="Zhang H."/>
            <person name="Wang X."/>
            <person name="Rajendran K.V."/>
            <person name="Khoo L."/>
            <person name="Kucuktas H."/>
            <person name="Peatman E."/>
            <person name="Liu Z."/>
        </authorList>
    </citation>
    <scope>NUCLEOTIDE SEQUENCE</scope>
    <source>
        <tissue evidence="38">Mixed</tissue>
    </source>
</reference>
<dbReference type="PANTHER" id="PTHR10794:SF50">
    <property type="entry name" value="PHOSPHOLIPASE ABHD3"/>
    <property type="match status" value="1"/>
</dbReference>
<keyword evidence="39" id="KW-1185">Reference proteome</keyword>
<evidence type="ECO:0000256" key="22">
    <source>
        <dbReference type="ARBA" id="ARBA00050276"/>
    </source>
</evidence>
<dbReference type="CTD" id="171586"/>
<dbReference type="GO" id="GO:0051793">
    <property type="term" value="P:medium-chain fatty acid catabolic process"/>
    <property type="evidence" value="ECO:0007669"/>
    <property type="project" value="TreeGrafter"/>
</dbReference>
<comment type="catalytic activity">
    <reaction evidence="13">
        <text>a 1,2-diacyl-sn-glycero-3-phosphocholine + H2O = a 1-acyl-sn-glycero-3-phosphocholine + a fatty acid + H(+)</text>
        <dbReference type="Rhea" id="RHEA:15801"/>
        <dbReference type="ChEBI" id="CHEBI:15377"/>
        <dbReference type="ChEBI" id="CHEBI:15378"/>
        <dbReference type="ChEBI" id="CHEBI:28868"/>
        <dbReference type="ChEBI" id="CHEBI:57643"/>
        <dbReference type="ChEBI" id="CHEBI:58168"/>
        <dbReference type="EC" id="3.1.1.4"/>
    </reaction>
    <physiologicalReaction direction="left-to-right" evidence="13">
        <dbReference type="Rhea" id="RHEA:15802"/>
    </physiologicalReaction>
</comment>
<evidence type="ECO:0000256" key="15">
    <source>
        <dbReference type="ARBA" id="ARBA00036688"/>
    </source>
</evidence>
<dbReference type="InterPro" id="IPR050960">
    <property type="entry name" value="AB_hydrolase_4_sf"/>
</dbReference>